<dbReference type="AlphaFoldDB" id="A0A5B7F961"/>
<proteinExistence type="predicted"/>
<reference evidence="3 4" key="1">
    <citation type="submission" date="2019-05" db="EMBL/GenBank/DDBJ databases">
        <title>Another draft genome of Portunus trituberculatus and its Hox gene families provides insights of decapod evolution.</title>
        <authorList>
            <person name="Jeong J.-H."/>
            <person name="Song I."/>
            <person name="Kim S."/>
            <person name="Choi T."/>
            <person name="Kim D."/>
            <person name="Ryu S."/>
            <person name="Kim W."/>
        </authorList>
    </citation>
    <scope>NUCLEOTIDE SEQUENCE [LARGE SCALE GENOMIC DNA]</scope>
    <source>
        <tissue evidence="3">Muscle</tissue>
    </source>
</reference>
<feature type="region of interest" description="Disordered" evidence="1">
    <location>
        <begin position="29"/>
        <end position="83"/>
    </location>
</feature>
<keyword evidence="4" id="KW-1185">Reference proteome</keyword>
<organism evidence="3 4">
    <name type="scientific">Portunus trituberculatus</name>
    <name type="common">Swimming crab</name>
    <name type="synonym">Neptunus trituberculatus</name>
    <dbReference type="NCBI Taxonomy" id="210409"/>
    <lineage>
        <taxon>Eukaryota</taxon>
        <taxon>Metazoa</taxon>
        <taxon>Ecdysozoa</taxon>
        <taxon>Arthropoda</taxon>
        <taxon>Crustacea</taxon>
        <taxon>Multicrustacea</taxon>
        <taxon>Malacostraca</taxon>
        <taxon>Eumalacostraca</taxon>
        <taxon>Eucarida</taxon>
        <taxon>Decapoda</taxon>
        <taxon>Pleocyemata</taxon>
        <taxon>Brachyura</taxon>
        <taxon>Eubrachyura</taxon>
        <taxon>Portunoidea</taxon>
        <taxon>Portunidae</taxon>
        <taxon>Portuninae</taxon>
        <taxon>Portunus</taxon>
    </lineage>
</organism>
<dbReference type="EMBL" id="VSRR010005128">
    <property type="protein sequence ID" value="MPC41613.1"/>
    <property type="molecule type" value="Genomic_DNA"/>
</dbReference>
<dbReference type="Proteomes" id="UP000324222">
    <property type="component" value="Unassembled WGS sequence"/>
</dbReference>
<feature type="transmembrane region" description="Helical" evidence="2">
    <location>
        <begin position="87"/>
        <end position="111"/>
    </location>
</feature>
<sequence length="261" mass="28209">MQLVSSPAPASRPSSPACPSLPHTYSCVESTASSDEGTGGGERCPPLTPTAIHHCTPLHSTPRTPPTPDSTLAPSTPRTPRTLLPPLSIRAIATTFLTLYSLSCYIVIAIFTPPPTRRPTRLSPSLTRMHASLSHSRRPFSLMPLLQTFTSLTSLFHPHLSVPPTPHPYTPPFPSTHASSGHSSLYHHLTVTHTSRSLTSHGSVSALLGRQLKYYLPAVGACLRYIILSLRRFSARPAVSCVIANAAEGYTDTRRAVKENR</sequence>
<comment type="caution">
    <text evidence="3">The sequence shown here is derived from an EMBL/GenBank/DDBJ whole genome shotgun (WGS) entry which is preliminary data.</text>
</comment>
<protein>
    <submittedName>
        <fullName evidence="3">Uncharacterized protein</fullName>
    </submittedName>
</protein>
<gene>
    <name evidence="3" type="ORF">E2C01_035214</name>
</gene>
<evidence type="ECO:0000313" key="4">
    <source>
        <dbReference type="Proteomes" id="UP000324222"/>
    </source>
</evidence>
<evidence type="ECO:0000313" key="3">
    <source>
        <dbReference type="EMBL" id="MPC41613.1"/>
    </source>
</evidence>
<accession>A0A5B7F961</accession>
<feature type="compositionally biased region" description="Low complexity" evidence="1">
    <location>
        <begin position="69"/>
        <end position="83"/>
    </location>
</feature>
<name>A0A5B7F961_PORTR</name>
<keyword evidence="2" id="KW-0472">Membrane</keyword>
<evidence type="ECO:0000256" key="2">
    <source>
        <dbReference type="SAM" id="Phobius"/>
    </source>
</evidence>
<keyword evidence="2" id="KW-0812">Transmembrane</keyword>
<keyword evidence="2" id="KW-1133">Transmembrane helix</keyword>
<evidence type="ECO:0000256" key="1">
    <source>
        <dbReference type="SAM" id="MobiDB-lite"/>
    </source>
</evidence>